<dbReference type="EMBL" id="WBUI01000036">
    <property type="protein sequence ID" value="KAB2929148.1"/>
    <property type="molecule type" value="Genomic_DNA"/>
</dbReference>
<comment type="caution">
    <text evidence="1">The sequence shown here is derived from an EMBL/GenBank/DDBJ whole genome shotgun (WGS) entry which is preliminary data.</text>
</comment>
<evidence type="ECO:0008006" key="3">
    <source>
        <dbReference type="Google" id="ProtNLM"/>
    </source>
</evidence>
<protein>
    <recommendedName>
        <fullName evidence="3">Transglutaminase-like domain-containing protein</fullName>
    </recommendedName>
</protein>
<organism evidence="1 2">
    <name type="scientific">Leptonema illini</name>
    <dbReference type="NCBI Taxonomy" id="183"/>
    <lineage>
        <taxon>Bacteria</taxon>
        <taxon>Pseudomonadati</taxon>
        <taxon>Spirochaetota</taxon>
        <taxon>Spirochaetia</taxon>
        <taxon>Leptospirales</taxon>
        <taxon>Leptospiraceae</taxon>
        <taxon>Leptonema</taxon>
    </lineage>
</organism>
<evidence type="ECO:0000313" key="1">
    <source>
        <dbReference type="EMBL" id="KAB2929148.1"/>
    </source>
</evidence>
<reference evidence="1 2" key="1">
    <citation type="submission" date="2019-10" db="EMBL/GenBank/DDBJ databases">
        <title>Extracellular Electron Transfer in a Candidatus Methanoperedens spp. Enrichment Culture.</title>
        <authorList>
            <person name="Berger S."/>
            <person name="Rangel Shaw D."/>
            <person name="Berben T."/>
            <person name="In 'T Zandt M."/>
            <person name="Frank J."/>
            <person name="Reimann J."/>
            <person name="Jetten M.S.M."/>
            <person name="Welte C.U."/>
        </authorList>
    </citation>
    <scope>NUCLEOTIDE SEQUENCE [LARGE SCALE GENOMIC DNA]</scope>
    <source>
        <strain evidence="1">SB12</strain>
    </source>
</reference>
<accession>A0A833LWE6</accession>
<dbReference type="Proteomes" id="UP000460298">
    <property type="component" value="Unassembled WGS sequence"/>
</dbReference>
<sequence>MAYDNMKITIVDLESYKQTVDECRRIAREHRDDILPYLSSRTNLFDWYNVIRSLQYVADPVGLETISRPAYTLLRYWNGPRDCDDKTVLILSFCYLHEIPCRMIVCGQTPAPHHIYPEVKLNVWMPADATYPHRSVFGRRLYSEVFREVFDA</sequence>
<proteinExistence type="predicted"/>
<dbReference type="AlphaFoldDB" id="A0A833LWE6"/>
<gene>
    <name evidence="1" type="ORF">F9K24_20705</name>
</gene>
<name>A0A833LWE6_9LEPT</name>
<evidence type="ECO:0000313" key="2">
    <source>
        <dbReference type="Proteomes" id="UP000460298"/>
    </source>
</evidence>